<reference evidence="1" key="1">
    <citation type="submission" date="2020-11" db="EMBL/GenBank/DDBJ databases">
        <authorList>
            <person name="Whiteford S."/>
        </authorList>
    </citation>
    <scope>NUCLEOTIDE SEQUENCE</scope>
</reference>
<gene>
    <name evidence="1" type="ORF">PLXY2_LOCUS2565</name>
</gene>
<dbReference type="EMBL" id="CAJHNJ030000006">
    <property type="protein sequence ID" value="CAG9101146.1"/>
    <property type="molecule type" value="Genomic_DNA"/>
</dbReference>
<comment type="caution">
    <text evidence="1">The sequence shown here is derived from an EMBL/GenBank/DDBJ whole genome shotgun (WGS) entry which is preliminary data.</text>
</comment>
<organism evidence="1 2">
    <name type="scientific">Plutella xylostella</name>
    <name type="common">Diamondback moth</name>
    <name type="synonym">Plutella maculipennis</name>
    <dbReference type="NCBI Taxonomy" id="51655"/>
    <lineage>
        <taxon>Eukaryota</taxon>
        <taxon>Metazoa</taxon>
        <taxon>Ecdysozoa</taxon>
        <taxon>Arthropoda</taxon>
        <taxon>Hexapoda</taxon>
        <taxon>Insecta</taxon>
        <taxon>Pterygota</taxon>
        <taxon>Neoptera</taxon>
        <taxon>Endopterygota</taxon>
        <taxon>Lepidoptera</taxon>
        <taxon>Glossata</taxon>
        <taxon>Ditrysia</taxon>
        <taxon>Yponomeutoidea</taxon>
        <taxon>Plutellidae</taxon>
        <taxon>Plutella</taxon>
    </lineage>
</organism>
<keyword evidence="2" id="KW-1185">Reference proteome</keyword>
<sequence>KLQILPSLLPAAQQCIPVISQRHKLLLDIRRGVVLARQQFFAQVDAG</sequence>
<feature type="non-terminal residue" evidence="1">
    <location>
        <position position="1"/>
    </location>
</feature>
<dbReference type="Proteomes" id="UP000653454">
    <property type="component" value="Unassembled WGS sequence"/>
</dbReference>
<evidence type="ECO:0000313" key="1">
    <source>
        <dbReference type="EMBL" id="CAG9101146.1"/>
    </source>
</evidence>
<proteinExistence type="predicted"/>
<evidence type="ECO:0000313" key="2">
    <source>
        <dbReference type="Proteomes" id="UP000653454"/>
    </source>
</evidence>
<accession>A0A8S4DKF5</accession>
<dbReference type="AlphaFoldDB" id="A0A8S4DKF5"/>
<name>A0A8S4DKF5_PLUXY</name>
<protein>
    <submittedName>
        <fullName evidence="1">(diamondback moth) hypothetical protein</fullName>
    </submittedName>
</protein>